<comment type="caution">
    <text evidence="1">The sequence shown here is derived from an EMBL/GenBank/DDBJ whole genome shotgun (WGS) entry which is preliminary data.</text>
</comment>
<protein>
    <submittedName>
        <fullName evidence="1">Uncharacterized protein</fullName>
    </submittedName>
</protein>
<reference evidence="1" key="1">
    <citation type="submission" date="2010-05" db="EMBL/GenBank/DDBJ databases">
        <title>The draft genome of Desulfonatronospira thiodismutans ASO3-1.</title>
        <authorList>
            <consortium name="US DOE Joint Genome Institute (JGI-PGF)"/>
            <person name="Lucas S."/>
            <person name="Copeland A."/>
            <person name="Lapidus A."/>
            <person name="Cheng J.-F."/>
            <person name="Bruce D."/>
            <person name="Goodwin L."/>
            <person name="Pitluck S."/>
            <person name="Chertkov O."/>
            <person name="Brettin T."/>
            <person name="Detter J.C."/>
            <person name="Han C."/>
            <person name="Land M.L."/>
            <person name="Hauser L."/>
            <person name="Kyrpides N."/>
            <person name="Mikhailova N."/>
            <person name="Muyzer G."/>
            <person name="Woyke T."/>
        </authorList>
    </citation>
    <scope>NUCLEOTIDE SEQUENCE [LARGE SCALE GENOMIC DNA]</scope>
    <source>
        <strain evidence="1">ASO3-1</strain>
    </source>
</reference>
<sequence>MDDNFLQGFYFMDQTALCLDIGSGTQDVLYYIPQRELENCPKFILPSPAVMVARRLEELGRRNKSVYLYGYNMGGGFARVLRKHLQAGLKAAVHPEAAYAMSDSPDNVRAMGVEITKNCPPGFAPVYLADFDPGFWQGFLAQAGLEYPEVILASAQDHGFHPGGSNRLGRFEIWRKFLSREHGDLKKLIFDVPPEEMTRLISLKQCMGGGLVCDTGAAALLGALSVPEVEELSQQQGICVVNAGNSHTIAFLVYRGRVMGIYEHHTGMLDGEKLWAQLESFRAGMLTNEEVFEDRGHGCRVLDEAAGMEFGPVFLLGPRRRLLEGFQAHFLCPGGDMMLAGCFGMLKGAALLKGQKFNA</sequence>
<dbReference type="Pfam" id="PF08735">
    <property type="entry name" value="DUF1786"/>
    <property type="match status" value="1"/>
</dbReference>
<name>D6SKN0_9BACT</name>
<gene>
    <name evidence="1" type="ORF">Dthio_PD2652</name>
</gene>
<organism evidence="1 2">
    <name type="scientific">Desulfonatronospira thiodismutans ASO3-1</name>
    <dbReference type="NCBI Taxonomy" id="555779"/>
    <lineage>
        <taxon>Bacteria</taxon>
        <taxon>Pseudomonadati</taxon>
        <taxon>Thermodesulfobacteriota</taxon>
        <taxon>Desulfovibrionia</taxon>
        <taxon>Desulfovibrionales</taxon>
        <taxon>Desulfonatronovibrionaceae</taxon>
        <taxon>Desulfonatronospira</taxon>
    </lineage>
</organism>
<evidence type="ECO:0000313" key="1">
    <source>
        <dbReference type="EMBL" id="EFI35241.1"/>
    </source>
</evidence>
<dbReference type="eggNOG" id="COG4012">
    <property type="taxonomic scope" value="Bacteria"/>
</dbReference>
<keyword evidence="2" id="KW-1185">Reference proteome</keyword>
<dbReference type="Proteomes" id="UP000005496">
    <property type="component" value="Unassembled WGS sequence"/>
</dbReference>
<dbReference type="AlphaFoldDB" id="D6SKN0"/>
<evidence type="ECO:0000313" key="2">
    <source>
        <dbReference type="Proteomes" id="UP000005496"/>
    </source>
</evidence>
<accession>D6SKN0</accession>
<proteinExistence type="predicted"/>
<dbReference type="EMBL" id="ACJN02000001">
    <property type="protein sequence ID" value="EFI35241.1"/>
    <property type="molecule type" value="Genomic_DNA"/>
</dbReference>
<dbReference type="InterPro" id="IPR014846">
    <property type="entry name" value="DUF1786_pyruvate_format-lyase"/>
</dbReference>